<dbReference type="EMBL" id="NHSJ01000043">
    <property type="protein sequence ID" value="PPQ32184.1"/>
    <property type="molecule type" value="Genomic_DNA"/>
</dbReference>
<dbReference type="Pfam" id="PF03602">
    <property type="entry name" value="Cons_hypoth95"/>
    <property type="match status" value="1"/>
</dbReference>
<evidence type="ECO:0000256" key="2">
    <source>
        <dbReference type="ARBA" id="ARBA00022679"/>
    </source>
</evidence>
<comment type="caution">
    <text evidence="3">The sequence shown here is derived from an EMBL/GenBank/DDBJ whole genome shotgun (WGS) entry which is preliminary data.</text>
</comment>
<dbReference type="InterPro" id="IPR002052">
    <property type="entry name" value="DNA_methylase_N6_adenine_CS"/>
</dbReference>
<reference evidence="3 4" key="1">
    <citation type="journal article" date="2018" name="Arch. Microbiol.">
        <title>New insights into the metabolic potential of the phototrophic purple bacterium Rhodopila globiformis DSM 161(T) from its draft genome sequence and evidence for a vanadium-dependent nitrogenase.</title>
        <authorList>
            <person name="Imhoff J.F."/>
            <person name="Rahn T."/>
            <person name="Kunzel S."/>
            <person name="Neulinger S.C."/>
        </authorList>
    </citation>
    <scope>NUCLEOTIDE SEQUENCE [LARGE SCALE GENOMIC DNA]</scope>
    <source>
        <strain evidence="3 4">DSM 16996</strain>
    </source>
</reference>
<proteinExistence type="predicted"/>
<dbReference type="PROSITE" id="PS00092">
    <property type="entry name" value="N6_MTASE"/>
    <property type="match status" value="1"/>
</dbReference>
<protein>
    <submittedName>
        <fullName evidence="3">16S rRNA (Guanine(966)-N(2))-methyltransferase RsmD</fullName>
    </submittedName>
</protein>
<keyword evidence="2 3" id="KW-0808">Transferase</keyword>
<dbReference type="PANTHER" id="PTHR43542">
    <property type="entry name" value="METHYLTRANSFERASE"/>
    <property type="match status" value="1"/>
</dbReference>
<sequence length="192" mass="20605">MRIVGGRFKGRALQGPRGEGIRPTSDRLRETLFNILAHSYGDPVPGARVIDLFAGTGALGLEAISRGAEFALLVDDGAQARALIRENVEALGLGGVTRIFRRDARRLGEAPPGPAYDLAFLDPPYDRGLAEPALSALARGNWLKPDALVVVEEATAAMFEPAAGYDLLERRDYGETELVMLRFVGDAAMTAL</sequence>
<keyword evidence="1 3" id="KW-0489">Methyltransferase</keyword>
<dbReference type="SUPFAM" id="SSF53335">
    <property type="entry name" value="S-adenosyl-L-methionine-dependent methyltransferases"/>
    <property type="match status" value="1"/>
</dbReference>
<evidence type="ECO:0000313" key="3">
    <source>
        <dbReference type="EMBL" id="PPQ32184.1"/>
    </source>
</evidence>
<dbReference type="Gene3D" id="3.40.50.150">
    <property type="entry name" value="Vaccinia Virus protein VP39"/>
    <property type="match status" value="1"/>
</dbReference>
<dbReference type="InterPro" id="IPR004398">
    <property type="entry name" value="RNA_MeTrfase_RsmD"/>
</dbReference>
<evidence type="ECO:0000256" key="1">
    <source>
        <dbReference type="ARBA" id="ARBA00022603"/>
    </source>
</evidence>
<dbReference type="PIRSF" id="PIRSF004553">
    <property type="entry name" value="CHP00095"/>
    <property type="match status" value="1"/>
</dbReference>
<keyword evidence="4" id="KW-1185">Reference proteome</keyword>
<evidence type="ECO:0000313" key="4">
    <source>
        <dbReference type="Proteomes" id="UP000239089"/>
    </source>
</evidence>
<dbReference type="GO" id="GO:0031167">
    <property type="term" value="P:rRNA methylation"/>
    <property type="evidence" value="ECO:0007669"/>
    <property type="project" value="InterPro"/>
</dbReference>
<gene>
    <name evidence="3" type="ORF">CCR94_07145</name>
</gene>
<dbReference type="Proteomes" id="UP000239089">
    <property type="component" value="Unassembled WGS sequence"/>
</dbReference>
<accession>A0A2S6NC57</accession>
<dbReference type="GO" id="GO:0003676">
    <property type="term" value="F:nucleic acid binding"/>
    <property type="evidence" value="ECO:0007669"/>
    <property type="project" value="InterPro"/>
</dbReference>
<dbReference type="AlphaFoldDB" id="A0A2S6NC57"/>
<dbReference type="PANTHER" id="PTHR43542:SF1">
    <property type="entry name" value="METHYLTRANSFERASE"/>
    <property type="match status" value="1"/>
</dbReference>
<name>A0A2S6NC57_9HYPH</name>
<dbReference type="GO" id="GO:0008168">
    <property type="term" value="F:methyltransferase activity"/>
    <property type="evidence" value="ECO:0007669"/>
    <property type="project" value="UniProtKB-KW"/>
</dbReference>
<dbReference type="CDD" id="cd02440">
    <property type="entry name" value="AdoMet_MTases"/>
    <property type="match status" value="1"/>
</dbReference>
<dbReference type="InterPro" id="IPR029063">
    <property type="entry name" value="SAM-dependent_MTases_sf"/>
</dbReference>
<dbReference type="NCBIfam" id="TIGR00095">
    <property type="entry name" value="16S rRNA (guanine(966)-N(2))-methyltransferase RsmD"/>
    <property type="match status" value="1"/>
</dbReference>
<organism evidence="3 4">
    <name type="scientific">Rhodoblastus sphagnicola</name>
    <dbReference type="NCBI Taxonomy" id="333368"/>
    <lineage>
        <taxon>Bacteria</taxon>
        <taxon>Pseudomonadati</taxon>
        <taxon>Pseudomonadota</taxon>
        <taxon>Alphaproteobacteria</taxon>
        <taxon>Hyphomicrobiales</taxon>
        <taxon>Rhodoblastaceae</taxon>
        <taxon>Rhodoblastus</taxon>
    </lineage>
</organism>
<dbReference type="OrthoDB" id="9803017at2"/>
<dbReference type="RefSeq" id="WP_104507181.1">
    <property type="nucleotide sequence ID" value="NZ_JACIGC010000003.1"/>
</dbReference>